<accession>A0A5B7FZR0</accession>
<comment type="caution">
    <text evidence="2">The sequence shown here is derived from an EMBL/GenBank/DDBJ whole genome shotgun (WGS) entry which is preliminary data.</text>
</comment>
<dbReference type="Proteomes" id="UP000324222">
    <property type="component" value="Unassembled WGS sequence"/>
</dbReference>
<gene>
    <name evidence="2" type="ORF">E2C01_044629</name>
</gene>
<organism evidence="2 3">
    <name type="scientific">Portunus trituberculatus</name>
    <name type="common">Swimming crab</name>
    <name type="synonym">Neptunus trituberculatus</name>
    <dbReference type="NCBI Taxonomy" id="210409"/>
    <lineage>
        <taxon>Eukaryota</taxon>
        <taxon>Metazoa</taxon>
        <taxon>Ecdysozoa</taxon>
        <taxon>Arthropoda</taxon>
        <taxon>Crustacea</taxon>
        <taxon>Multicrustacea</taxon>
        <taxon>Malacostraca</taxon>
        <taxon>Eumalacostraca</taxon>
        <taxon>Eucarida</taxon>
        <taxon>Decapoda</taxon>
        <taxon>Pleocyemata</taxon>
        <taxon>Brachyura</taxon>
        <taxon>Eubrachyura</taxon>
        <taxon>Portunoidea</taxon>
        <taxon>Portunidae</taxon>
        <taxon>Portuninae</taxon>
        <taxon>Portunus</taxon>
    </lineage>
</organism>
<keyword evidence="3" id="KW-1185">Reference proteome</keyword>
<sequence length="88" mass="10532">MSREKERRIKKENPETPSKKRLDERERQHGLKQENTNIGHESSVYHRQDKTTKANTGTNTHARPGTRRKHQLLPDVRRVREAREFSYL</sequence>
<protein>
    <submittedName>
        <fullName evidence="2">Uncharacterized protein</fullName>
    </submittedName>
</protein>
<evidence type="ECO:0000313" key="2">
    <source>
        <dbReference type="EMBL" id="MPC50795.1"/>
    </source>
</evidence>
<evidence type="ECO:0000313" key="3">
    <source>
        <dbReference type="Proteomes" id="UP000324222"/>
    </source>
</evidence>
<name>A0A5B7FZR0_PORTR</name>
<feature type="compositionally biased region" description="Basic and acidic residues" evidence="1">
    <location>
        <begin position="1"/>
        <end position="32"/>
    </location>
</feature>
<evidence type="ECO:0000256" key="1">
    <source>
        <dbReference type="SAM" id="MobiDB-lite"/>
    </source>
</evidence>
<feature type="region of interest" description="Disordered" evidence="1">
    <location>
        <begin position="1"/>
        <end position="74"/>
    </location>
</feature>
<feature type="compositionally biased region" description="Basic and acidic residues" evidence="1">
    <location>
        <begin position="43"/>
        <end position="52"/>
    </location>
</feature>
<dbReference type="AlphaFoldDB" id="A0A5B7FZR0"/>
<dbReference type="EMBL" id="VSRR010009743">
    <property type="protein sequence ID" value="MPC50795.1"/>
    <property type="molecule type" value="Genomic_DNA"/>
</dbReference>
<reference evidence="2 3" key="1">
    <citation type="submission" date="2019-05" db="EMBL/GenBank/DDBJ databases">
        <title>Another draft genome of Portunus trituberculatus and its Hox gene families provides insights of decapod evolution.</title>
        <authorList>
            <person name="Jeong J.-H."/>
            <person name="Song I."/>
            <person name="Kim S."/>
            <person name="Choi T."/>
            <person name="Kim D."/>
            <person name="Ryu S."/>
            <person name="Kim W."/>
        </authorList>
    </citation>
    <scope>NUCLEOTIDE SEQUENCE [LARGE SCALE GENOMIC DNA]</scope>
    <source>
        <tissue evidence="2">Muscle</tissue>
    </source>
</reference>
<proteinExistence type="predicted"/>